<keyword evidence="3" id="KW-1185">Reference proteome</keyword>
<evidence type="ECO:0000313" key="2">
    <source>
        <dbReference type="EMBL" id="GLQ57824.1"/>
    </source>
</evidence>
<reference evidence="3" key="1">
    <citation type="journal article" date="2019" name="Int. J. Syst. Evol. Microbiol.">
        <title>The Global Catalogue of Microorganisms (GCM) 10K type strain sequencing project: providing services to taxonomists for standard genome sequencing and annotation.</title>
        <authorList>
            <consortium name="The Broad Institute Genomics Platform"/>
            <consortium name="The Broad Institute Genome Sequencing Center for Infectious Disease"/>
            <person name="Wu L."/>
            <person name="Ma J."/>
        </authorList>
    </citation>
    <scope>NUCLEOTIDE SEQUENCE [LARGE SCALE GENOMIC DNA]</scope>
    <source>
        <strain evidence="3">NBRC 112416</strain>
    </source>
</reference>
<evidence type="ECO:0000256" key="1">
    <source>
        <dbReference type="SAM" id="MobiDB-lite"/>
    </source>
</evidence>
<feature type="region of interest" description="Disordered" evidence="1">
    <location>
        <begin position="21"/>
        <end position="62"/>
    </location>
</feature>
<dbReference type="Proteomes" id="UP001156691">
    <property type="component" value="Unassembled WGS sequence"/>
</dbReference>
<feature type="compositionally biased region" description="Basic and acidic residues" evidence="1">
    <location>
        <begin position="42"/>
        <end position="62"/>
    </location>
</feature>
<protein>
    <submittedName>
        <fullName evidence="2">Uncharacterized protein</fullName>
    </submittedName>
</protein>
<sequence length="89" mass="9990">MHVQMDETGTTHWGSCLTLPCGRPKAGRKPPRTRFPQMSHESGYDIHPGERADGERAESNERGKVLDEAEHDCLLVVSGLFLYVSHLFL</sequence>
<gene>
    <name evidence="2" type="ORF">GCM10010862_50830</name>
</gene>
<accession>A0ABQ5WDI4</accession>
<organism evidence="2 3">
    <name type="scientific">Devosia nitrariae</name>
    <dbReference type="NCBI Taxonomy" id="2071872"/>
    <lineage>
        <taxon>Bacteria</taxon>
        <taxon>Pseudomonadati</taxon>
        <taxon>Pseudomonadota</taxon>
        <taxon>Alphaproteobacteria</taxon>
        <taxon>Hyphomicrobiales</taxon>
        <taxon>Devosiaceae</taxon>
        <taxon>Devosia</taxon>
    </lineage>
</organism>
<dbReference type="EMBL" id="BSNS01000024">
    <property type="protein sequence ID" value="GLQ57824.1"/>
    <property type="molecule type" value="Genomic_DNA"/>
</dbReference>
<name>A0ABQ5WDI4_9HYPH</name>
<comment type="caution">
    <text evidence="2">The sequence shown here is derived from an EMBL/GenBank/DDBJ whole genome shotgun (WGS) entry which is preliminary data.</text>
</comment>
<proteinExistence type="predicted"/>
<evidence type="ECO:0000313" key="3">
    <source>
        <dbReference type="Proteomes" id="UP001156691"/>
    </source>
</evidence>